<dbReference type="KEGG" id="soy:115878442"/>
<protein>
    <submittedName>
        <fullName evidence="2">Uncharacterized protein LOC115878442</fullName>
    </submittedName>
</protein>
<dbReference type="OrthoDB" id="6772657at2759"/>
<evidence type="ECO:0000313" key="2">
    <source>
        <dbReference type="RefSeq" id="XP_030750812.1"/>
    </source>
</evidence>
<reference evidence="2" key="1">
    <citation type="submission" date="2025-08" db="UniProtKB">
        <authorList>
            <consortium name="RefSeq"/>
        </authorList>
    </citation>
    <scope>IDENTIFICATION</scope>
    <source>
        <tissue evidence="2">Gonads</tissue>
    </source>
</reference>
<dbReference type="AlphaFoldDB" id="A0A6J2XHQ7"/>
<name>A0A6J2XHQ7_SITOR</name>
<keyword evidence="1" id="KW-1185">Reference proteome</keyword>
<proteinExistence type="predicted"/>
<accession>A0A6J2XHQ7</accession>
<evidence type="ECO:0000313" key="1">
    <source>
        <dbReference type="Proteomes" id="UP000504635"/>
    </source>
</evidence>
<dbReference type="PANTHER" id="PTHR47027:SF25">
    <property type="entry name" value="REVERSE TRANSCRIPTASE DOMAIN-CONTAINING PROTEIN"/>
    <property type="match status" value="1"/>
</dbReference>
<gene>
    <name evidence="2" type="primary">LOC115878442</name>
</gene>
<dbReference type="PANTHER" id="PTHR47027">
    <property type="entry name" value="REVERSE TRANSCRIPTASE DOMAIN-CONTAINING PROTEIN"/>
    <property type="match status" value="1"/>
</dbReference>
<dbReference type="Proteomes" id="UP000504635">
    <property type="component" value="Unplaced"/>
</dbReference>
<sequence>MEVGGNKHYITKTKCMTVGRLQENIVLEDGSVIKNCDKYKYLGLKITNDGKLDEGIKDRIMQGRRAISMLKGVLWDQGISKANKKNIYNTVVKSIITYGSEVWQLKSRTENMLLATEMDYWRRSAEKSKREQITNNRVREIMGAEHTIVDDIRTKQLIWFGHVQRMPDHRIPKQILLCTPRGRNKRGRPQRSWREGVDKELENREIPDDLWLNRQKWKLGVGKRRRTF</sequence>
<dbReference type="RefSeq" id="XP_030750812.1">
    <property type="nucleotide sequence ID" value="XM_030894952.1"/>
</dbReference>
<dbReference type="GeneID" id="115878442"/>
<organism evidence="1 2">
    <name type="scientific">Sitophilus oryzae</name>
    <name type="common">Rice weevil</name>
    <name type="synonym">Curculio oryzae</name>
    <dbReference type="NCBI Taxonomy" id="7048"/>
    <lineage>
        <taxon>Eukaryota</taxon>
        <taxon>Metazoa</taxon>
        <taxon>Ecdysozoa</taxon>
        <taxon>Arthropoda</taxon>
        <taxon>Hexapoda</taxon>
        <taxon>Insecta</taxon>
        <taxon>Pterygota</taxon>
        <taxon>Neoptera</taxon>
        <taxon>Endopterygota</taxon>
        <taxon>Coleoptera</taxon>
        <taxon>Polyphaga</taxon>
        <taxon>Cucujiformia</taxon>
        <taxon>Curculionidae</taxon>
        <taxon>Dryophthorinae</taxon>
        <taxon>Sitophilus</taxon>
    </lineage>
</organism>
<dbReference type="InParanoid" id="A0A6J2XHQ7"/>